<dbReference type="SUPFAM" id="SSF54292">
    <property type="entry name" value="2Fe-2S ferredoxin-like"/>
    <property type="match status" value="1"/>
</dbReference>
<dbReference type="Gene3D" id="1.10.150.120">
    <property type="entry name" value="[2Fe-2S]-binding domain"/>
    <property type="match status" value="1"/>
</dbReference>
<accession>A0A6L7G4C6</accession>
<evidence type="ECO:0000256" key="1">
    <source>
        <dbReference type="ARBA" id="ARBA00022714"/>
    </source>
</evidence>
<gene>
    <name evidence="7" type="ORF">GR170_11900</name>
</gene>
<organism evidence="7 8">
    <name type="scientific">Pseudooceanicola albus</name>
    <dbReference type="NCBI Taxonomy" id="2692189"/>
    <lineage>
        <taxon>Bacteria</taxon>
        <taxon>Pseudomonadati</taxon>
        <taxon>Pseudomonadota</taxon>
        <taxon>Alphaproteobacteria</taxon>
        <taxon>Rhodobacterales</taxon>
        <taxon>Paracoccaceae</taxon>
        <taxon>Pseudooceanicola</taxon>
    </lineage>
</organism>
<dbReference type="PANTHER" id="PTHR44379:SF6">
    <property type="entry name" value="BLR6046 PROTEIN"/>
    <property type="match status" value="1"/>
</dbReference>
<evidence type="ECO:0000313" key="8">
    <source>
        <dbReference type="Proteomes" id="UP000477911"/>
    </source>
</evidence>
<evidence type="ECO:0000313" key="7">
    <source>
        <dbReference type="EMBL" id="MXN18542.1"/>
    </source>
</evidence>
<evidence type="ECO:0000256" key="5">
    <source>
        <dbReference type="ARBA" id="ARBA00023014"/>
    </source>
</evidence>
<keyword evidence="3" id="KW-0560">Oxidoreductase</keyword>
<dbReference type="PROSITE" id="PS51085">
    <property type="entry name" value="2FE2S_FER_2"/>
    <property type="match status" value="1"/>
</dbReference>
<keyword evidence="4" id="KW-0408">Iron</keyword>
<keyword evidence="5" id="KW-0411">Iron-sulfur</keyword>
<evidence type="ECO:0000256" key="3">
    <source>
        <dbReference type="ARBA" id="ARBA00023002"/>
    </source>
</evidence>
<dbReference type="EMBL" id="WUMU01000013">
    <property type="protein sequence ID" value="MXN18542.1"/>
    <property type="molecule type" value="Genomic_DNA"/>
</dbReference>
<evidence type="ECO:0000256" key="4">
    <source>
        <dbReference type="ARBA" id="ARBA00023004"/>
    </source>
</evidence>
<feature type="domain" description="2Fe-2S ferredoxin-type" evidence="6">
    <location>
        <begin position="26"/>
        <end position="102"/>
    </location>
</feature>
<keyword evidence="8" id="KW-1185">Reference proteome</keyword>
<dbReference type="InterPro" id="IPR036010">
    <property type="entry name" value="2Fe-2S_ferredoxin-like_sf"/>
</dbReference>
<comment type="caution">
    <text evidence="7">The sequence shown here is derived from an EMBL/GenBank/DDBJ whole genome shotgun (WGS) entry which is preliminary data.</text>
</comment>
<dbReference type="InterPro" id="IPR036884">
    <property type="entry name" value="2Fe-2S-bd_dom_sf"/>
</dbReference>
<dbReference type="Proteomes" id="UP000477911">
    <property type="component" value="Unassembled WGS sequence"/>
</dbReference>
<evidence type="ECO:0000256" key="2">
    <source>
        <dbReference type="ARBA" id="ARBA00022723"/>
    </source>
</evidence>
<keyword evidence="2" id="KW-0479">Metal-binding</keyword>
<sequence>MPRAAFRARLGAGSARGGKELALASRQLRFVLNGRPVQGEVDPTRSLLDVLRTDFALKGPKYGCGKGQCGACSVLVGGQVARACVLRAGRVAGQEVTTLEGLAPDGRLHPVQQAFIDRQGAQCGYCLNGMVISAVALLRQDPAPDRARVEAALRDNLCRCGTHREIVASVLLASGAQADD</sequence>
<name>A0A6L7G4C6_9RHOB</name>
<dbReference type="InterPro" id="IPR006058">
    <property type="entry name" value="2Fe2S_fd_BS"/>
</dbReference>
<dbReference type="SUPFAM" id="SSF47741">
    <property type="entry name" value="CO dehydrogenase ISP C-domain like"/>
    <property type="match status" value="1"/>
</dbReference>
<proteinExistence type="predicted"/>
<dbReference type="PROSITE" id="PS00197">
    <property type="entry name" value="2FE2S_FER_1"/>
    <property type="match status" value="1"/>
</dbReference>
<dbReference type="CDD" id="cd00207">
    <property type="entry name" value="fer2"/>
    <property type="match status" value="1"/>
</dbReference>
<dbReference type="AlphaFoldDB" id="A0A6L7G4C6"/>
<evidence type="ECO:0000259" key="6">
    <source>
        <dbReference type="PROSITE" id="PS51085"/>
    </source>
</evidence>
<dbReference type="PANTHER" id="PTHR44379">
    <property type="entry name" value="OXIDOREDUCTASE WITH IRON-SULFUR SUBUNIT"/>
    <property type="match status" value="1"/>
</dbReference>
<dbReference type="InterPro" id="IPR012675">
    <property type="entry name" value="Beta-grasp_dom_sf"/>
</dbReference>
<protein>
    <submittedName>
        <fullName evidence="7">2Fe-2S iron-sulfur cluster binding domain-containing protein</fullName>
    </submittedName>
</protein>
<keyword evidence="1" id="KW-0001">2Fe-2S</keyword>
<dbReference type="Pfam" id="PF00111">
    <property type="entry name" value="Fer2"/>
    <property type="match status" value="1"/>
</dbReference>
<dbReference type="Pfam" id="PF01799">
    <property type="entry name" value="Fer2_2"/>
    <property type="match status" value="1"/>
</dbReference>
<dbReference type="GO" id="GO:0016491">
    <property type="term" value="F:oxidoreductase activity"/>
    <property type="evidence" value="ECO:0007669"/>
    <property type="project" value="UniProtKB-KW"/>
</dbReference>
<dbReference type="GO" id="GO:0051537">
    <property type="term" value="F:2 iron, 2 sulfur cluster binding"/>
    <property type="evidence" value="ECO:0007669"/>
    <property type="project" value="UniProtKB-KW"/>
</dbReference>
<dbReference type="GO" id="GO:0046872">
    <property type="term" value="F:metal ion binding"/>
    <property type="evidence" value="ECO:0007669"/>
    <property type="project" value="UniProtKB-KW"/>
</dbReference>
<reference evidence="7 8" key="1">
    <citation type="submission" date="2019-12" db="EMBL/GenBank/DDBJ databases">
        <authorList>
            <person name="Li M."/>
        </authorList>
    </citation>
    <scope>NUCLEOTIDE SEQUENCE [LARGE SCALE GENOMIC DNA]</scope>
    <source>
        <strain evidence="7 8">GBMRC 2024</strain>
    </source>
</reference>
<dbReference type="Gene3D" id="3.10.20.30">
    <property type="match status" value="1"/>
</dbReference>
<dbReference type="InterPro" id="IPR051452">
    <property type="entry name" value="Diverse_Oxidoreductases"/>
</dbReference>
<dbReference type="InterPro" id="IPR001041">
    <property type="entry name" value="2Fe-2S_ferredoxin-type"/>
</dbReference>
<dbReference type="InterPro" id="IPR002888">
    <property type="entry name" value="2Fe-2S-bd"/>
</dbReference>